<dbReference type="SUPFAM" id="SSF82171">
    <property type="entry name" value="DPP6 N-terminal domain-like"/>
    <property type="match status" value="1"/>
</dbReference>
<accession>Q1V0F0</accession>
<organism evidence="3 4">
    <name type="scientific">Pelagibacter ubique (strain HTCC1002)</name>
    <dbReference type="NCBI Taxonomy" id="314261"/>
    <lineage>
        <taxon>Bacteria</taxon>
        <taxon>Pseudomonadati</taxon>
        <taxon>Pseudomonadota</taxon>
        <taxon>Alphaproteobacteria</taxon>
        <taxon>Candidatus Pelagibacterales</taxon>
        <taxon>Candidatus Pelagibacteraceae</taxon>
        <taxon>Candidatus Pelagibacter</taxon>
    </lineage>
</organism>
<evidence type="ECO:0000313" key="4">
    <source>
        <dbReference type="Proteomes" id="UP000005306"/>
    </source>
</evidence>
<feature type="signal peptide" evidence="1">
    <location>
        <begin position="1"/>
        <end position="23"/>
    </location>
</feature>
<evidence type="ECO:0000313" key="3">
    <source>
        <dbReference type="EMBL" id="EAS85278.1"/>
    </source>
</evidence>
<dbReference type="AlphaFoldDB" id="Q1V0F0"/>
<evidence type="ECO:0000256" key="1">
    <source>
        <dbReference type="SAM" id="SignalP"/>
    </source>
</evidence>
<sequence>MKFIKNFILILLFILPISNSFGAMVTHIQSATVSDGGANHIQGIQFNKNGTKMFTLNNTTDGETYTHINEYTLSTPFDISTRIYAGANERCELDHGGDNNGSYDLEFSSDGMKLFFAEGKSSDGADFDKVFRFDLTTAYDISTCLYANNATSNLDSDALQNGSNAGDVTSGKGKNRLQGLEINDDGTKLFLIFHGSSSTFAPNTRLLEYQLSTPYDLTTISLVTTAGIELEGETANPYSIRFSANGKRIFSVDHNLGSQDVTQISLTSAYDTSGFTIDGTVSLDSLKSTVTQPRGIAFSASGLKMYIGNDKTVGGSDTIHEFDLVCPFNIIEGNCPPVTENSVRTGIAIAQIEVATRTIEHSTDTALNRLKWIRRNKDSQNLTNLNLDFNFTNPMLASLTKAVKPSATTKKKDKQQDVFYWSEGSIAVGRVGDTSVSSFKKIKTDAITVGADKFTKNNGISGLAFRFSKNDIDVGSAGSNLDTNTYNLTHYTSSPIEDDTKFIDTVFGIGILNSDILSVLDGKRVTADRKGRQIYGTIKLKDEIKKNNLILIPSGQIDLGYTLLNDYQESGNAAMKFKKQGIQSRNARLSIAAIDELENDKYKIRKHGKLEYKANLHRSSNIKYSYVSDATSGEFDTKLNSGALHNLNGELGIDIILPDSFSIFLIYERNQALGTGHTDKIHLAIGYLPNRKTNYAFKLVGSENLGSEFKISKNINDFEFDFKLNNQDVLRPNTFDEATINLKKIF</sequence>
<dbReference type="InterPro" id="IPR036709">
    <property type="entry name" value="Autotransporte_beta_dom_sf"/>
</dbReference>
<dbReference type="SUPFAM" id="SSF103515">
    <property type="entry name" value="Autotransporter"/>
    <property type="match status" value="1"/>
</dbReference>
<dbReference type="InterPro" id="IPR015943">
    <property type="entry name" value="WD40/YVTN_repeat-like_dom_sf"/>
</dbReference>
<proteinExistence type="predicted"/>
<reference evidence="3 4" key="1">
    <citation type="submission" date="2006-04" db="EMBL/GenBank/DDBJ databases">
        <authorList>
            <person name="Giovannoni S.J."/>
            <person name="Cho J.-C."/>
            <person name="Ferriera S."/>
            <person name="Johnson J."/>
            <person name="Kravitz S."/>
            <person name="Halpern A."/>
            <person name="Remington K."/>
            <person name="Beeson K."/>
            <person name="Tran B."/>
            <person name="Rogers Y.-H."/>
            <person name="Friedman R."/>
            <person name="Venter J.C."/>
        </authorList>
    </citation>
    <scope>NUCLEOTIDE SEQUENCE [LARGE SCALE GENOMIC DNA]</scope>
    <source>
        <strain evidence="3 4">HTCC1002</strain>
    </source>
</reference>
<dbReference type="PROSITE" id="PS51208">
    <property type="entry name" value="AUTOTRANSPORTER"/>
    <property type="match status" value="1"/>
</dbReference>
<dbReference type="RefSeq" id="WP_006997865.1">
    <property type="nucleotide sequence ID" value="NZ_CH724130.1"/>
</dbReference>
<dbReference type="Pfam" id="PF03797">
    <property type="entry name" value="Autotransporter"/>
    <property type="match status" value="1"/>
</dbReference>
<dbReference type="Gene3D" id="2.40.128.130">
    <property type="entry name" value="Autotransporter beta-domain"/>
    <property type="match status" value="1"/>
</dbReference>
<feature type="chain" id="PRO_5004197085" evidence="1">
    <location>
        <begin position="24"/>
        <end position="746"/>
    </location>
</feature>
<comment type="caution">
    <text evidence="3">The sequence shown here is derived from an EMBL/GenBank/DDBJ whole genome shotgun (WGS) entry which is preliminary data.</text>
</comment>
<dbReference type="SMART" id="SM00869">
    <property type="entry name" value="Autotransporter"/>
    <property type="match status" value="1"/>
</dbReference>
<keyword evidence="1" id="KW-0732">Signal</keyword>
<evidence type="ECO:0000259" key="2">
    <source>
        <dbReference type="PROSITE" id="PS51208"/>
    </source>
</evidence>
<dbReference type="EMBL" id="AAPV01000001">
    <property type="protein sequence ID" value="EAS85278.1"/>
    <property type="molecule type" value="Genomic_DNA"/>
</dbReference>
<dbReference type="Proteomes" id="UP000005306">
    <property type="component" value="Unassembled WGS sequence"/>
</dbReference>
<protein>
    <submittedName>
        <fullName evidence="3">Putative secretory autotransporter</fullName>
    </submittedName>
</protein>
<feature type="domain" description="Autotransporter" evidence="2">
    <location>
        <begin position="413"/>
        <end position="697"/>
    </location>
</feature>
<gene>
    <name evidence="3" type="ORF">PU1002_06136</name>
</gene>
<name>Q1V0F0_PELU1</name>
<dbReference type="InterPro" id="IPR005546">
    <property type="entry name" value="Autotransporte_beta"/>
</dbReference>
<dbReference type="Gene3D" id="2.130.10.10">
    <property type="entry name" value="YVTN repeat-like/Quinoprotein amine dehydrogenase"/>
    <property type="match status" value="1"/>
</dbReference>
<dbReference type="HOGENOM" id="CLU_385750_0_0_5"/>